<reference evidence="2 3" key="1">
    <citation type="submission" date="2016-11" db="EMBL/GenBank/DDBJ databases">
        <authorList>
            <person name="Jaros S."/>
            <person name="Januszkiewicz K."/>
            <person name="Wedrychowicz H."/>
        </authorList>
    </citation>
    <scope>NUCLEOTIDE SEQUENCE [LARGE SCALE GENOMIC DNA]</scope>
    <source>
        <strain evidence="2 3">DSM 27063</strain>
    </source>
</reference>
<evidence type="ECO:0000313" key="3">
    <source>
        <dbReference type="Proteomes" id="UP000184050"/>
    </source>
</evidence>
<sequence length="499" mass="56025">MKMKIDSINLLILFLVFSVNLNAQQMFQNFEGDNIGNPKLKGDFVFNKKDQSFTVEGAGYNIWFERDEFYFVSQEAEGDFIFSARPAFVGEGVDPHRKMGLMIRNSKEEDAVYMDAAIHGDGLTSLQFRNKPGGETQEITSEMSAPDFIQIERKGKEYIFRASKNGVPLVEVGRVVLAMSPSVRVGMFVSSHNEEVKEKAKFWNVRFEKPAAEDVDGYQSPSPGRLEIIDIGSGIREVIYETETHIEAPNWSRNGKFLVYNSGGKLYKFDLKKRTPELINTGDVTDNNNDHGISFDGKTLAISSSTEDNGQHHSIIYTVPVEGGTPFRVTPNGPSYWHGWSPDDKWLTYCAERGGNYDVYKIPVNGGEEIRLTTAEGLDDGPEYSPDGKYIYFNSVRSGTMEIWRMKPDGSDKEQVTDDAFQNWFAHPSPDGNWLIMISYPPEVPAGSHPHNKRVMLRLMPVNGGEIKTVAFLYGGQGTLNVPSWSPDSKKVAFVSFTY</sequence>
<accession>A0A1M6I0Y4</accession>
<comment type="similarity">
    <text evidence="1">Belongs to the TolB family.</text>
</comment>
<dbReference type="AlphaFoldDB" id="A0A1M6I0Y4"/>
<dbReference type="InterPro" id="IPR011659">
    <property type="entry name" value="WD40"/>
</dbReference>
<evidence type="ECO:0000256" key="1">
    <source>
        <dbReference type="ARBA" id="ARBA00009820"/>
    </source>
</evidence>
<gene>
    <name evidence="2" type="ORF">SAMN05444280_11539</name>
</gene>
<dbReference type="InterPro" id="IPR011042">
    <property type="entry name" value="6-blade_b-propeller_TolB-like"/>
</dbReference>
<dbReference type="SUPFAM" id="SSF69304">
    <property type="entry name" value="Tricorn protease N-terminal domain"/>
    <property type="match status" value="1"/>
</dbReference>
<dbReference type="PANTHER" id="PTHR36842:SF1">
    <property type="entry name" value="PROTEIN TOLB"/>
    <property type="match status" value="1"/>
</dbReference>
<dbReference type="Pfam" id="PF07676">
    <property type="entry name" value="PD40"/>
    <property type="match status" value="3"/>
</dbReference>
<name>A0A1M6I0Y4_9BACT</name>
<dbReference type="Gene3D" id="2.120.10.30">
    <property type="entry name" value="TolB, C-terminal domain"/>
    <property type="match status" value="1"/>
</dbReference>
<organism evidence="2 3">
    <name type="scientific">Tangfeifania diversioriginum</name>
    <dbReference type="NCBI Taxonomy" id="1168035"/>
    <lineage>
        <taxon>Bacteria</taxon>
        <taxon>Pseudomonadati</taxon>
        <taxon>Bacteroidota</taxon>
        <taxon>Bacteroidia</taxon>
        <taxon>Marinilabiliales</taxon>
        <taxon>Prolixibacteraceae</taxon>
        <taxon>Tangfeifania</taxon>
    </lineage>
</organism>
<protein>
    <submittedName>
        <fullName evidence="2">WD40-like Beta Propeller Repeat</fullName>
    </submittedName>
</protein>
<evidence type="ECO:0000313" key="2">
    <source>
        <dbReference type="EMBL" id="SHJ28081.1"/>
    </source>
</evidence>
<dbReference type="STRING" id="1168035.SAMN05444280_11539"/>
<proteinExistence type="inferred from homology"/>
<dbReference type="EMBL" id="FQZE01000015">
    <property type="protein sequence ID" value="SHJ28081.1"/>
    <property type="molecule type" value="Genomic_DNA"/>
</dbReference>
<keyword evidence="3" id="KW-1185">Reference proteome</keyword>
<dbReference type="Proteomes" id="UP000184050">
    <property type="component" value="Unassembled WGS sequence"/>
</dbReference>
<dbReference type="PANTHER" id="PTHR36842">
    <property type="entry name" value="PROTEIN TOLB HOMOLOG"/>
    <property type="match status" value="1"/>
</dbReference>
<dbReference type="Gene3D" id="2.60.120.200">
    <property type="match status" value="1"/>
</dbReference>